<reference evidence="1 2" key="1">
    <citation type="submission" date="2007-10" db="EMBL/GenBank/DDBJ databases">
        <authorList>
            <person name="Wagner-Dobler I."/>
            <person name="Ferriera S."/>
            <person name="Johnson J."/>
            <person name="Kravitz S."/>
            <person name="Beeson K."/>
            <person name="Sutton G."/>
            <person name="Rogers Y.-H."/>
            <person name="Friedman R."/>
            <person name="Frazier M."/>
            <person name="Venter J.C."/>
        </authorList>
    </citation>
    <scope>NUCLEOTIDE SEQUENCE [LARGE SCALE GENOMIC DNA]</scope>
    <source>
        <strain evidence="1 2">DFL-43</strain>
    </source>
</reference>
<keyword evidence="2" id="KW-1185">Reference proteome</keyword>
<dbReference type="EMBL" id="ABIA03000002">
    <property type="protein sequence ID" value="EDQ33623.2"/>
    <property type="molecule type" value="Genomic_DNA"/>
</dbReference>
<dbReference type="AlphaFoldDB" id="A9D6Z0"/>
<evidence type="ECO:0008006" key="3">
    <source>
        <dbReference type="Google" id="ProtNLM"/>
    </source>
</evidence>
<dbReference type="SUPFAM" id="SSF54909">
    <property type="entry name" value="Dimeric alpha+beta barrel"/>
    <property type="match status" value="1"/>
</dbReference>
<evidence type="ECO:0000313" key="2">
    <source>
        <dbReference type="Proteomes" id="UP000004291"/>
    </source>
</evidence>
<gene>
    <name evidence="1" type="ORF">HPDFL43_10312</name>
</gene>
<comment type="caution">
    <text evidence="1">The sequence shown here is derived from an EMBL/GenBank/DDBJ whole genome shotgun (WGS) entry which is preliminary data.</text>
</comment>
<organism evidence="1 2">
    <name type="scientific">Hoeflea phototrophica (strain DSM 17068 / NCIMB 14078 / DFL-43)</name>
    <dbReference type="NCBI Taxonomy" id="411684"/>
    <lineage>
        <taxon>Bacteria</taxon>
        <taxon>Pseudomonadati</taxon>
        <taxon>Pseudomonadota</taxon>
        <taxon>Alphaproteobacteria</taxon>
        <taxon>Hyphomicrobiales</taxon>
        <taxon>Rhizobiaceae</taxon>
        <taxon>Hoeflea</taxon>
    </lineage>
</organism>
<dbReference type="HOGENOM" id="CLU_2155397_0_0_5"/>
<proteinExistence type="predicted"/>
<dbReference type="Proteomes" id="UP000004291">
    <property type="component" value="Chromosome"/>
</dbReference>
<dbReference type="Gene3D" id="3.30.70.100">
    <property type="match status" value="1"/>
</dbReference>
<reference evidence="1 2" key="2">
    <citation type="submission" date="2012-06" db="EMBL/GenBank/DDBJ databases">
        <authorList>
            <person name="Fiebig A."/>
        </authorList>
    </citation>
    <scope>NUCLEOTIDE SEQUENCE [LARGE SCALE GENOMIC DNA]</scope>
    <source>
        <strain evidence="1 2">DFL-43</strain>
    </source>
</reference>
<accession>A9D6Z0</accession>
<dbReference type="InterPro" id="IPR011008">
    <property type="entry name" value="Dimeric_a/b-barrel"/>
</dbReference>
<dbReference type="RefSeq" id="WP_040449230.1">
    <property type="nucleotide sequence ID" value="NZ_CM002917.1"/>
</dbReference>
<protein>
    <recommendedName>
        <fullName evidence="3">NIPSNAP domain-containing protein</fullName>
    </recommendedName>
</protein>
<dbReference type="OrthoDB" id="7107863at2"/>
<sequence>MITRYALFKGHVAPSQFDQFKQVVMEDLLPTWLVYPGVSEVRVSFGYGKDDAAPECPLILAMDFPDQHALDKALESQERLASRAETQRVLPGLFDGQIFHYLTETETRRGN</sequence>
<name>A9D6Z0_HOEPD</name>
<evidence type="ECO:0000313" key="1">
    <source>
        <dbReference type="EMBL" id="EDQ33623.2"/>
    </source>
</evidence>